<dbReference type="OrthoDB" id="17530at2759"/>
<keyword evidence="1 6" id="KW-0645">Protease</keyword>
<dbReference type="Gene3D" id="1.10.1370.40">
    <property type="match status" value="1"/>
</dbReference>
<dbReference type="InterPro" id="IPR045090">
    <property type="entry name" value="Pept_M3A_M3B"/>
</dbReference>
<dbReference type="PANTHER" id="PTHR11804">
    <property type="entry name" value="PROTEASE M3 THIMET OLIGOPEPTIDASE-RELATED"/>
    <property type="match status" value="1"/>
</dbReference>
<evidence type="ECO:0000256" key="5">
    <source>
        <dbReference type="ARBA" id="ARBA00023049"/>
    </source>
</evidence>
<evidence type="ECO:0000256" key="6">
    <source>
        <dbReference type="RuleBase" id="RU003435"/>
    </source>
</evidence>
<evidence type="ECO:0000256" key="4">
    <source>
        <dbReference type="ARBA" id="ARBA00022833"/>
    </source>
</evidence>
<organism evidence="10">
    <name type="scientific">Gongylonema pulchrum</name>
    <dbReference type="NCBI Taxonomy" id="637853"/>
    <lineage>
        <taxon>Eukaryota</taxon>
        <taxon>Metazoa</taxon>
        <taxon>Ecdysozoa</taxon>
        <taxon>Nematoda</taxon>
        <taxon>Chromadorea</taxon>
        <taxon>Rhabditida</taxon>
        <taxon>Spirurina</taxon>
        <taxon>Spiruromorpha</taxon>
        <taxon>Spiruroidea</taxon>
        <taxon>Gongylonematidae</taxon>
        <taxon>Gongylonema</taxon>
    </lineage>
</organism>
<dbReference type="GO" id="GO:0004222">
    <property type="term" value="F:metalloendopeptidase activity"/>
    <property type="evidence" value="ECO:0007669"/>
    <property type="project" value="InterPro"/>
</dbReference>
<gene>
    <name evidence="8" type="ORF">GPUH_LOCUS25242</name>
</gene>
<evidence type="ECO:0000256" key="3">
    <source>
        <dbReference type="ARBA" id="ARBA00022801"/>
    </source>
</evidence>
<evidence type="ECO:0000256" key="2">
    <source>
        <dbReference type="ARBA" id="ARBA00022723"/>
    </source>
</evidence>
<dbReference type="AlphaFoldDB" id="A0A183EWA7"/>
<dbReference type="SUPFAM" id="SSF55486">
    <property type="entry name" value="Metalloproteases ('zincins'), catalytic domain"/>
    <property type="match status" value="1"/>
</dbReference>
<evidence type="ECO:0000313" key="9">
    <source>
        <dbReference type="Proteomes" id="UP000271098"/>
    </source>
</evidence>
<evidence type="ECO:0000256" key="1">
    <source>
        <dbReference type="ARBA" id="ARBA00022670"/>
    </source>
</evidence>
<name>A0A183EWA7_9BILA</name>
<dbReference type="GO" id="GO:0046872">
    <property type="term" value="F:metal ion binding"/>
    <property type="evidence" value="ECO:0007669"/>
    <property type="project" value="UniProtKB-UniRule"/>
</dbReference>
<protein>
    <submittedName>
        <fullName evidence="10">Peptidase_M3 domain-containing protein</fullName>
    </submittedName>
</protein>
<dbReference type="EMBL" id="UYRT01104362">
    <property type="protein sequence ID" value="VDN43954.1"/>
    <property type="molecule type" value="Genomic_DNA"/>
</dbReference>
<keyword evidence="3 6" id="KW-0378">Hydrolase</keyword>
<dbReference type="GO" id="GO:0005739">
    <property type="term" value="C:mitochondrion"/>
    <property type="evidence" value="ECO:0007669"/>
    <property type="project" value="TreeGrafter"/>
</dbReference>
<proteinExistence type="inferred from homology"/>
<dbReference type="Pfam" id="PF01432">
    <property type="entry name" value="Peptidase_M3"/>
    <property type="match status" value="1"/>
</dbReference>
<reference evidence="8 9" key="2">
    <citation type="submission" date="2018-11" db="EMBL/GenBank/DDBJ databases">
        <authorList>
            <consortium name="Pathogen Informatics"/>
        </authorList>
    </citation>
    <scope>NUCLEOTIDE SEQUENCE [LARGE SCALE GENOMIC DNA]</scope>
</reference>
<comment type="similarity">
    <text evidence="6">Belongs to the peptidase M3 family.</text>
</comment>
<dbReference type="Proteomes" id="UP000271098">
    <property type="component" value="Unassembled WGS sequence"/>
</dbReference>
<evidence type="ECO:0000259" key="7">
    <source>
        <dbReference type="Pfam" id="PF01432"/>
    </source>
</evidence>
<comment type="cofactor">
    <cofactor evidence="6">
        <name>Zn(2+)</name>
        <dbReference type="ChEBI" id="CHEBI:29105"/>
    </cofactor>
    <text evidence="6">Binds 1 zinc ion.</text>
</comment>
<keyword evidence="4 6" id="KW-0862">Zinc</keyword>
<evidence type="ECO:0000313" key="8">
    <source>
        <dbReference type="EMBL" id="VDN43954.1"/>
    </source>
</evidence>
<dbReference type="WBParaSite" id="GPUH_0002527801-mRNA-1">
    <property type="protein sequence ID" value="GPUH_0002527801-mRNA-1"/>
    <property type="gene ID" value="GPUH_0002527801"/>
</dbReference>
<keyword evidence="5 6" id="KW-0482">Metalloprotease</keyword>
<dbReference type="GO" id="GO:0006627">
    <property type="term" value="P:protein processing involved in protein targeting to mitochondrion"/>
    <property type="evidence" value="ECO:0007669"/>
    <property type="project" value="TreeGrafter"/>
</dbReference>
<sequence length="159" mass="18303">MHAECENNSVFALQSCQPAAEQELAVLADVLSQVECKRDHLYESDLHYLCMLYRENAFGQLQHLSKYFSFSNVLRGFETLTQRLYNVTFSVSAPELSEIWPGNVIKIDVFQDEKQFLGTIYVDLEERKTKSSGDCHFTVRCSKQVFSSLISIHVQMHLL</sequence>
<dbReference type="PANTHER" id="PTHR11804:SF79">
    <property type="entry name" value="MITOCHONDRIAL INTERMEDIATE PEPTIDASE"/>
    <property type="match status" value="1"/>
</dbReference>
<feature type="domain" description="Peptidase M3A/M3B catalytic" evidence="7">
    <location>
        <begin position="15"/>
        <end position="144"/>
    </location>
</feature>
<evidence type="ECO:0000313" key="10">
    <source>
        <dbReference type="WBParaSite" id="GPUH_0002527801-mRNA-1"/>
    </source>
</evidence>
<keyword evidence="2 6" id="KW-0479">Metal-binding</keyword>
<dbReference type="InterPro" id="IPR001567">
    <property type="entry name" value="Pept_M3A_M3B_dom"/>
</dbReference>
<accession>A0A183EWA7</accession>
<keyword evidence="9" id="KW-1185">Reference proteome</keyword>
<reference evidence="10" key="1">
    <citation type="submission" date="2016-06" db="UniProtKB">
        <authorList>
            <consortium name="WormBaseParasite"/>
        </authorList>
    </citation>
    <scope>IDENTIFICATION</scope>
</reference>
<dbReference type="GO" id="GO:0006518">
    <property type="term" value="P:peptide metabolic process"/>
    <property type="evidence" value="ECO:0007669"/>
    <property type="project" value="TreeGrafter"/>
</dbReference>